<dbReference type="Pfam" id="PF15667">
    <property type="entry name" value="CMIP6"/>
    <property type="match status" value="1"/>
</dbReference>
<accession>A0A803XL81</accession>
<dbReference type="Proteomes" id="UP000001645">
    <property type="component" value="Chromosome 2"/>
</dbReference>
<dbReference type="GeneTree" id="ENSGT00960000190327"/>
<evidence type="ECO:0000313" key="2">
    <source>
        <dbReference type="Ensembl" id="ENSMGAP00000020277.1"/>
    </source>
</evidence>
<keyword evidence="3" id="KW-1185">Reference proteome</keyword>
<dbReference type="InterPro" id="IPR031365">
    <property type="entry name" value="CMIP6"/>
</dbReference>
<protein>
    <submittedName>
        <fullName evidence="2">Uncharacterized protein</fullName>
    </submittedName>
</protein>
<feature type="region of interest" description="Disordered" evidence="1">
    <location>
        <begin position="1"/>
        <end position="68"/>
    </location>
</feature>
<dbReference type="Ensembl" id="ENSMGAT00000033532.1">
    <property type="protein sequence ID" value="ENSMGAP00000020277.1"/>
    <property type="gene ID" value="ENSMGAG00000021993.1"/>
</dbReference>
<dbReference type="AlphaFoldDB" id="A0A803XL81"/>
<proteinExistence type="predicted"/>
<evidence type="ECO:0000256" key="1">
    <source>
        <dbReference type="SAM" id="MobiDB-lite"/>
    </source>
</evidence>
<name>A0A803XL81_MELGA</name>
<reference evidence="2 3" key="1">
    <citation type="journal article" date="2010" name="PLoS Biol.">
        <title>Multi-platform next-generation sequencing of the domestic turkey (Meleagris gallopavo): genome assembly and analysis.</title>
        <authorList>
            <person name="Dalloul R.A."/>
            <person name="Long J.A."/>
            <person name="Zimin A.V."/>
            <person name="Aslam L."/>
            <person name="Beal K."/>
            <person name="Blomberg L.A."/>
            <person name="Bouffard P."/>
            <person name="Burt D.W."/>
            <person name="Crasta O."/>
            <person name="Crooijmans R.P."/>
            <person name="Cooper K."/>
            <person name="Coulombe R.A."/>
            <person name="De S."/>
            <person name="Delany M.E."/>
            <person name="Dodgson J.B."/>
            <person name="Dong J.J."/>
            <person name="Evans C."/>
            <person name="Frederickson K.M."/>
            <person name="Flicek P."/>
            <person name="Florea L."/>
            <person name="Folkerts O."/>
            <person name="Groenen M.A."/>
            <person name="Harkins T.T."/>
            <person name="Herrero J."/>
            <person name="Hoffmann S."/>
            <person name="Megens H.J."/>
            <person name="Jiang A."/>
            <person name="de Jong P."/>
            <person name="Kaiser P."/>
            <person name="Kim H."/>
            <person name="Kim K.W."/>
            <person name="Kim S."/>
            <person name="Langenberger D."/>
            <person name="Lee M.K."/>
            <person name="Lee T."/>
            <person name="Mane S."/>
            <person name="Marcais G."/>
            <person name="Marz M."/>
            <person name="McElroy A.P."/>
            <person name="Modise T."/>
            <person name="Nefedov M."/>
            <person name="Notredame C."/>
            <person name="Paton I.R."/>
            <person name="Payne W.S."/>
            <person name="Pertea G."/>
            <person name="Prickett D."/>
            <person name="Puiu D."/>
            <person name="Qioa D."/>
            <person name="Raineri E."/>
            <person name="Ruffier M."/>
            <person name="Salzberg S.L."/>
            <person name="Schatz M.C."/>
            <person name="Scheuring C."/>
            <person name="Schmidt C.J."/>
            <person name="Schroeder S."/>
            <person name="Searle S.M."/>
            <person name="Smith E.J."/>
            <person name="Smith J."/>
            <person name="Sonstegard T.S."/>
            <person name="Stadler P.F."/>
            <person name="Tafer H."/>
            <person name="Tu Z.J."/>
            <person name="Van Tassell C.P."/>
            <person name="Vilella A.J."/>
            <person name="Williams K.P."/>
            <person name="Yorke J.A."/>
            <person name="Zhang L."/>
            <person name="Zhang H.B."/>
            <person name="Zhang X."/>
            <person name="Zhang Y."/>
            <person name="Reed K.M."/>
        </authorList>
    </citation>
    <scope>NUCLEOTIDE SEQUENCE [LARGE SCALE GENOMIC DNA]</scope>
</reference>
<evidence type="ECO:0000313" key="3">
    <source>
        <dbReference type="Proteomes" id="UP000001645"/>
    </source>
</evidence>
<feature type="compositionally biased region" description="Basic and acidic residues" evidence="1">
    <location>
        <begin position="9"/>
        <end position="19"/>
    </location>
</feature>
<reference evidence="2" key="2">
    <citation type="submission" date="2025-08" db="UniProtKB">
        <authorList>
            <consortium name="Ensembl"/>
        </authorList>
    </citation>
    <scope>IDENTIFICATION</scope>
</reference>
<sequence length="68" mass="7439">VTSPSSENHLSKPDVRETAKAWPRIPVRGHESSGVSQTTEVDVYRRSSPSCGNPPISTSFTSFPLKVR</sequence>
<reference evidence="2" key="3">
    <citation type="submission" date="2025-09" db="UniProtKB">
        <authorList>
            <consortium name="Ensembl"/>
        </authorList>
    </citation>
    <scope>IDENTIFICATION</scope>
</reference>
<dbReference type="OrthoDB" id="9971371at2759"/>
<feature type="compositionally biased region" description="Polar residues" evidence="1">
    <location>
        <begin position="47"/>
        <end position="62"/>
    </location>
</feature>
<dbReference type="InParanoid" id="A0A803XL81"/>
<organism evidence="2 3">
    <name type="scientific">Meleagris gallopavo</name>
    <name type="common">Wild turkey</name>
    <dbReference type="NCBI Taxonomy" id="9103"/>
    <lineage>
        <taxon>Eukaryota</taxon>
        <taxon>Metazoa</taxon>
        <taxon>Chordata</taxon>
        <taxon>Craniata</taxon>
        <taxon>Vertebrata</taxon>
        <taxon>Euteleostomi</taxon>
        <taxon>Archelosauria</taxon>
        <taxon>Archosauria</taxon>
        <taxon>Dinosauria</taxon>
        <taxon>Saurischia</taxon>
        <taxon>Theropoda</taxon>
        <taxon>Coelurosauria</taxon>
        <taxon>Aves</taxon>
        <taxon>Neognathae</taxon>
        <taxon>Galloanserae</taxon>
        <taxon>Galliformes</taxon>
        <taxon>Phasianidae</taxon>
        <taxon>Meleagridinae</taxon>
        <taxon>Meleagris</taxon>
    </lineage>
</organism>